<evidence type="ECO:0000313" key="1">
    <source>
        <dbReference type="EMBL" id="AXE75658.1"/>
    </source>
</evidence>
<dbReference type="EMBL" id="CP027306">
    <property type="protein sequence ID" value="AXE82509.1"/>
    <property type="molecule type" value="Genomic_DNA"/>
</dbReference>
<evidence type="ECO:0008006" key="4">
    <source>
        <dbReference type="Google" id="ProtNLM"/>
    </source>
</evidence>
<accession>A0A2Z5J5R1</accession>
<evidence type="ECO:0000313" key="3">
    <source>
        <dbReference type="Proteomes" id="UP000252698"/>
    </source>
</evidence>
<name>A0A2Z5J5R1_STRAR</name>
<proteinExistence type="predicted"/>
<dbReference type="Proteomes" id="UP000252698">
    <property type="component" value="Chromosome"/>
</dbReference>
<organism evidence="1 3">
    <name type="scientific">Streptomyces atratus</name>
    <dbReference type="NCBI Taxonomy" id="1893"/>
    <lineage>
        <taxon>Bacteria</taxon>
        <taxon>Bacillati</taxon>
        <taxon>Actinomycetota</taxon>
        <taxon>Actinomycetes</taxon>
        <taxon>Kitasatosporales</taxon>
        <taxon>Streptomycetaceae</taxon>
        <taxon>Streptomyces</taxon>
    </lineage>
</organism>
<dbReference type="EMBL" id="CP027306">
    <property type="protein sequence ID" value="AXE75658.1"/>
    <property type="molecule type" value="Genomic_DNA"/>
</dbReference>
<evidence type="ECO:0000313" key="2">
    <source>
        <dbReference type="EMBL" id="AXE82509.1"/>
    </source>
</evidence>
<gene>
    <name evidence="1" type="ORF">C5746_00010</name>
    <name evidence="2" type="ORF">C5746_43225</name>
</gene>
<dbReference type="AlphaFoldDB" id="A0A2Z5J5R1"/>
<sequence length="185" mass="19333">MHLADLRKWYEDMDLLADEFMSGFEAVHGYPPGEHTVCRVPAGEGPGLVEALARQGVAGPLLEYYGHLGAVEMPDLGNGIWIDDASFLIAQVATGNYPNRLTGAIDDTVSVFATDGGGGMYALSHASGCVYHLTAGSLTGSIFELEESGCSIAAEDLGSFLGQLHASLTAAVDAQHAALRAAHGR</sequence>
<dbReference type="KEGG" id="sata:C5746_00010"/>
<reference evidence="1 3" key="1">
    <citation type="journal article" date="2018" name="Front. Microbiol.">
        <title>Genome Sequencing of Streptomyces atratus SCSIOZH16 and Activation Production of Nocardamine via Metabolic Engineering.</title>
        <authorList>
            <person name="Li Y."/>
            <person name="Zhang C."/>
            <person name="Liu C."/>
            <person name="Ju J."/>
            <person name="Ma J."/>
        </authorList>
    </citation>
    <scope>NUCLEOTIDE SEQUENCE [LARGE SCALE GENOMIC DNA]</scope>
    <source>
        <strain evidence="1 3">SCSIO_ZH16</strain>
    </source>
</reference>
<protein>
    <recommendedName>
        <fullName evidence="4">SMI1/KNR4 family protein</fullName>
    </recommendedName>
</protein>
<dbReference type="KEGG" id="sata:C5746_43225"/>